<dbReference type="RefSeq" id="WP_192775519.1">
    <property type="nucleotide sequence ID" value="NZ_BAAASY010000035.1"/>
</dbReference>
<keyword evidence="1" id="KW-0812">Transmembrane</keyword>
<evidence type="ECO:0000313" key="2">
    <source>
        <dbReference type="EMBL" id="MBE1560446.1"/>
    </source>
</evidence>
<name>A0ABR9KEJ1_9ACTN</name>
<keyword evidence="3" id="KW-1185">Reference proteome</keyword>
<feature type="transmembrane region" description="Helical" evidence="1">
    <location>
        <begin position="140"/>
        <end position="160"/>
    </location>
</feature>
<feature type="transmembrane region" description="Helical" evidence="1">
    <location>
        <begin position="12"/>
        <end position="31"/>
    </location>
</feature>
<sequence>MDGHASGKPAGVLDNPVVGMAPWIIFSVLVGPGRFELSVVLALAVSVLLVVAGRIVRPGGSLKLLEVAEVVFFAALAVVGLVASAGTRRWLETYAGEVSNIALVLIAFGSMAVRMPFTLQYAREQVDRAYWHSPDFLRTNYVITGVWGLAFLVAAVAGGYGDLVLRDPDNLWTGWIIQIVAIIAAVRFTAWYPGVVRARVRRERGTGHGA</sequence>
<reference evidence="2 3" key="1">
    <citation type="submission" date="2020-10" db="EMBL/GenBank/DDBJ databases">
        <title>Sequencing the genomes of 1000 actinobacteria strains.</title>
        <authorList>
            <person name="Klenk H.-P."/>
        </authorList>
    </citation>
    <scope>NUCLEOTIDE SEQUENCE [LARGE SCALE GENOMIC DNA]</scope>
    <source>
        <strain evidence="2 3">DSM 43748</strain>
    </source>
</reference>
<feature type="transmembrane region" description="Helical" evidence="1">
    <location>
        <begin position="98"/>
        <end position="119"/>
    </location>
</feature>
<accession>A0ABR9KEJ1</accession>
<comment type="caution">
    <text evidence="2">The sequence shown here is derived from an EMBL/GenBank/DDBJ whole genome shotgun (WGS) entry which is preliminary data.</text>
</comment>
<evidence type="ECO:0000313" key="3">
    <source>
        <dbReference type="Proteomes" id="UP000661607"/>
    </source>
</evidence>
<evidence type="ECO:0000256" key="1">
    <source>
        <dbReference type="SAM" id="Phobius"/>
    </source>
</evidence>
<proteinExistence type="predicted"/>
<dbReference type="Proteomes" id="UP000661607">
    <property type="component" value="Unassembled WGS sequence"/>
</dbReference>
<keyword evidence="1" id="KW-0472">Membrane</keyword>
<gene>
    <name evidence="2" type="ORF">H4W81_003225</name>
</gene>
<feature type="transmembrane region" description="Helical" evidence="1">
    <location>
        <begin position="172"/>
        <end position="192"/>
    </location>
</feature>
<organism evidence="2 3">
    <name type="scientific">Nonomuraea africana</name>
    <dbReference type="NCBI Taxonomy" id="46171"/>
    <lineage>
        <taxon>Bacteria</taxon>
        <taxon>Bacillati</taxon>
        <taxon>Actinomycetota</taxon>
        <taxon>Actinomycetes</taxon>
        <taxon>Streptosporangiales</taxon>
        <taxon>Streptosporangiaceae</taxon>
        <taxon>Nonomuraea</taxon>
    </lineage>
</organism>
<protein>
    <recommendedName>
        <fullName evidence="4">DUF3159 domain-containing protein</fullName>
    </recommendedName>
</protein>
<dbReference type="EMBL" id="JADBEF010000001">
    <property type="protein sequence ID" value="MBE1560446.1"/>
    <property type="molecule type" value="Genomic_DNA"/>
</dbReference>
<feature type="transmembrane region" description="Helical" evidence="1">
    <location>
        <begin position="67"/>
        <end position="86"/>
    </location>
</feature>
<evidence type="ECO:0008006" key="4">
    <source>
        <dbReference type="Google" id="ProtNLM"/>
    </source>
</evidence>
<keyword evidence="1" id="KW-1133">Transmembrane helix</keyword>